<sequence length="331" mass="36680">MQVVGLAGRKGTLQPYDVQQVLARAVRKKSKVSDDDQQTKSTLEERLDKLKICCNKHEVNLFGCVFDPANSKVTYDDVIVEERTKETIKYLVSQSRLHFEASSQFLIDSTRLSGALFYGPPGTGKTEMARAIASDSNAVMLRVSPAGLERAVSTIKAAFTLSKKLSPCILFIDEADALSCQGFVDVIPWRQHDLTQYLEEMDGLASSKDAPFVLCATNKPLDLDKALLRTMPLKVQFKLPGSMERRKILEVFLKESDLDPSFDMDSLVHATEGSSRSDLHSLCGQAALEFGIDHVSSKTDKNGQETASIIIKLKNRHFDKALCNFRPSVTS</sequence>
<dbReference type="Gene3D" id="1.10.8.60">
    <property type="match status" value="1"/>
</dbReference>
<dbReference type="RefSeq" id="XP_025468507.1">
    <property type="nucleotide sequence ID" value="XM_025609905.1"/>
</dbReference>
<dbReference type="GeneID" id="37112048"/>
<dbReference type="GO" id="GO:0005741">
    <property type="term" value="C:mitochondrial outer membrane"/>
    <property type="evidence" value="ECO:0007669"/>
    <property type="project" value="TreeGrafter"/>
</dbReference>
<reference evidence="4 5" key="1">
    <citation type="submission" date="2016-12" db="EMBL/GenBank/DDBJ databases">
        <title>The genomes of Aspergillus section Nigri reveals drivers in fungal speciation.</title>
        <authorList>
            <consortium name="DOE Joint Genome Institute"/>
            <person name="Vesth T.C."/>
            <person name="Nybo J."/>
            <person name="Theobald S."/>
            <person name="Brandl J."/>
            <person name="Frisvad J.C."/>
            <person name="Nielsen K.F."/>
            <person name="Lyhne E.K."/>
            <person name="Kogle M.E."/>
            <person name="Kuo A."/>
            <person name="Riley R."/>
            <person name="Clum A."/>
            <person name="Nolan M."/>
            <person name="Lipzen A."/>
            <person name="Salamov A."/>
            <person name="Henrissat B."/>
            <person name="Wiebenga A."/>
            <person name="De Vries R.P."/>
            <person name="Grigoriev I.V."/>
            <person name="Mortensen U.H."/>
            <person name="Andersen M.R."/>
            <person name="Baker S.E."/>
        </authorList>
    </citation>
    <scope>NUCLEOTIDE SEQUENCE [LARGE SCALE GENOMIC DNA]</scope>
    <source>
        <strain evidence="4 5">CBS 115572</strain>
    </source>
</reference>
<dbReference type="SUPFAM" id="SSF52540">
    <property type="entry name" value="P-loop containing nucleoside triphosphate hydrolases"/>
    <property type="match status" value="1"/>
</dbReference>
<keyword evidence="1" id="KW-0547">Nucleotide-binding</keyword>
<dbReference type="AlphaFoldDB" id="A0A317WTB1"/>
<dbReference type="SMART" id="SM00382">
    <property type="entry name" value="AAA"/>
    <property type="match status" value="1"/>
</dbReference>
<dbReference type="PANTHER" id="PTHR45644:SF56">
    <property type="entry name" value="AAA ATPASE, PUTATIVE (AFU_ORTHOLOGUE AFUA_2G12920)-RELATED"/>
    <property type="match status" value="1"/>
</dbReference>
<dbReference type="InterPro" id="IPR003959">
    <property type="entry name" value="ATPase_AAA_core"/>
</dbReference>
<dbReference type="CDD" id="cd19481">
    <property type="entry name" value="RecA-like_protease"/>
    <property type="match status" value="1"/>
</dbReference>
<feature type="domain" description="AAA+ ATPase" evidence="3">
    <location>
        <begin position="111"/>
        <end position="241"/>
    </location>
</feature>
<keyword evidence="2" id="KW-0067">ATP-binding</keyword>
<evidence type="ECO:0000256" key="2">
    <source>
        <dbReference type="ARBA" id="ARBA00022840"/>
    </source>
</evidence>
<keyword evidence="5" id="KW-1185">Reference proteome</keyword>
<protein>
    <submittedName>
        <fullName evidence="4">AAA-domain-containing protein</fullName>
    </submittedName>
</protein>
<dbReference type="Gene3D" id="3.40.50.300">
    <property type="entry name" value="P-loop containing nucleotide triphosphate hydrolases"/>
    <property type="match status" value="1"/>
</dbReference>
<dbReference type="OrthoDB" id="39734at2759"/>
<dbReference type="STRING" id="1450535.A0A317WTB1"/>
<evidence type="ECO:0000259" key="3">
    <source>
        <dbReference type="SMART" id="SM00382"/>
    </source>
</evidence>
<dbReference type="GO" id="GO:0005524">
    <property type="term" value="F:ATP binding"/>
    <property type="evidence" value="ECO:0007669"/>
    <property type="project" value="UniProtKB-KW"/>
</dbReference>
<dbReference type="InterPro" id="IPR027417">
    <property type="entry name" value="P-loop_NTPase"/>
</dbReference>
<dbReference type="InterPro" id="IPR051701">
    <property type="entry name" value="Mito_OM_Translocase_MSP1"/>
</dbReference>
<evidence type="ECO:0000313" key="5">
    <source>
        <dbReference type="Proteomes" id="UP000246702"/>
    </source>
</evidence>
<comment type="caution">
    <text evidence="4">The sequence shown here is derived from an EMBL/GenBank/DDBJ whole genome shotgun (WGS) entry which is preliminary data.</text>
</comment>
<accession>A0A317WTB1</accession>
<gene>
    <name evidence="4" type="ORF">BO94DRAFT_515101</name>
</gene>
<dbReference type="PANTHER" id="PTHR45644">
    <property type="entry name" value="AAA ATPASE, PUTATIVE (AFU_ORTHOLOGUE AFUA_2G12920)-RELATED-RELATED"/>
    <property type="match status" value="1"/>
</dbReference>
<dbReference type="Proteomes" id="UP000246702">
    <property type="component" value="Unassembled WGS sequence"/>
</dbReference>
<proteinExistence type="predicted"/>
<name>A0A317WTB1_9EURO</name>
<evidence type="ECO:0000256" key="1">
    <source>
        <dbReference type="ARBA" id="ARBA00022741"/>
    </source>
</evidence>
<dbReference type="Pfam" id="PF00004">
    <property type="entry name" value="AAA"/>
    <property type="match status" value="1"/>
</dbReference>
<dbReference type="GO" id="GO:0016887">
    <property type="term" value="F:ATP hydrolysis activity"/>
    <property type="evidence" value="ECO:0007669"/>
    <property type="project" value="InterPro"/>
</dbReference>
<evidence type="ECO:0000313" key="4">
    <source>
        <dbReference type="EMBL" id="PWY89596.1"/>
    </source>
</evidence>
<dbReference type="InterPro" id="IPR003593">
    <property type="entry name" value="AAA+_ATPase"/>
</dbReference>
<dbReference type="EMBL" id="MSFK01000011">
    <property type="protein sequence ID" value="PWY89596.1"/>
    <property type="molecule type" value="Genomic_DNA"/>
</dbReference>
<organism evidence="4 5">
    <name type="scientific">Aspergillus sclerotioniger CBS 115572</name>
    <dbReference type="NCBI Taxonomy" id="1450535"/>
    <lineage>
        <taxon>Eukaryota</taxon>
        <taxon>Fungi</taxon>
        <taxon>Dikarya</taxon>
        <taxon>Ascomycota</taxon>
        <taxon>Pezizomycotina</taxon>
        <taxon>Eurotiomycetes</taxon>
        <taxon>Eurotiomycetidae</taxon>
        <taxon>Eurotiales</taxon>
        <taxon>Aspergillaceae</taxon>
        <taxon>Aspergillus</taxon>
        <taxon>Aspergillus subgen. Circumdati</taxon>
    </lineage>
</organism>